<dbReference type="EMBL" id="ABJB010742190">
    <property type="status" value="NOT_ANNOTATED_CDS"/>
    <property type="molecule type" value="Genomic_DNA"/>
</dbReference>
<keyword evidence="3" id="KW-1185">Reference proteome</keyword>
<dbReference type="PaxDb" id="6945-B7Q950"/>
<dbReference type="EMBL" id="DS887408">
    <property type="protein sequence ID" value="EEC15372.1"/>
    <property type="molecule type" value="Genomic_DNA"/>
</dbReference>
<dbReference type="HOGENOM" id="CLU_010974_4_2_1"/>
<dbReference type="Proteomes" id="UP000001555">
    <property type="component" value="Unassembled WGS sequence"/>
</dbReference>
<dbReference type="VEuPathDB" id="VectorBase:ISCW011711"/>
<protein>
    <submittedName>
        <fullName evidence="1 2">Uncharacterized protein</fullName>
    </submittedName>
</protein>
<dbReference type="AlphaFoldDB" id="B7Q950"/>
<dbReference type="InterPro" id="IPR029058">
    <property type="entry name" value="AB_hydrolase_fold"/>
</dbReference>
<gene>
    <name evidence="1" type="ORF">IscW_ISCW011711</name>
</gene>
<dbReference type="VEuPathDB" id="VectorBase:ISCI011711"/>
<reference evidence="1 3" key="1">
    <citation type="submission" date="2008-03" db="EMBL/GenBank/DDBJ databases">
        <title>Annotation of Ixodes scapularis.</title>
        <authorList>
            <consortium name="Ixodes scapularis Genome Project Consortium"/>
            <person name="Caler E."/>
            <person name="Hannick L.I."/>
            <person name="Bidwell S."/>
            <person name="Joardar V."/>
            <person name="Thiagarajan M."/>
            <person name="Amedeo P."/>
            <person name="Galinsky K.J."/>
            <person name="Schobel S."/>
            <person name="Inman J."/>
            <person name="Hostetler J."/>
            <person name="Miller J."/>
            <person name="Hammond M."/>
            <person name="Megy K."/>
            <person name="Lawson D."/>
            <person name="Kodira C."/>
            <person name="Sutton G."/>
            <person name="Meyer J."/>
            <person name="Hill C.A."/>
            <person name="Birren B."/>
            <person name="Nene V."/>
            <person name="Collins F."/>
            <person name="Alarcon-Chaidez F."/>
            <person name="Wikel S."/>
            <person name="Strausberg R."/>
        </authorList>
    </citation>
    <scope>NUCLEOTIDE SEQUENCE [LARGE SCALE GENOMIC DNA]</scope>
    <source>
        <strain evidence="3">Wikel</strain>
        <strain evidence="1">Wikel colony</strain>
    </source>
</reference>
<dbReference type="Gene3D" id="3.40.50.1820">
    <property type="entry name" value="alpha/beta hydrolase"/>
    <property type="match status" value="1"/>
</dbReference>
<dbReference type="STRING" id="6945.B7Q950"/>
<dbReference type="FunFam" id="3.40.50.1820:FF:000900">
    <property type="entry name" value="Yolk polypeptide 2, putative"/>
    <property type="match status" value="1"/>
</dbReference>
<evidence type="ECO:0000313" key="2">
    <source>
        <dbReference type="EnsemblMetazoa" id="ISCW011711-PA"/>
    </source>
</evidence>
<dbReference type="SUPFAM" id="SSF53474">
    <property type="entry name" value="alpha/beta-Hydrolases"/>
    <property type="match status" value="1"/>
</dbReference>
<dbReference type="PANTHER" id="PTHR11005">
    <property type="entry name" value="LYSOSOMAL ACID LIPASE-RELATED"/>
    <property type="match status" value="1"/>
</dbReference>
<dbReference type="InParanoid" id="B7Q950"/>
<evidence type="ECO:0000313" key="1">
    <source>
        <dbReference type="EMBL" id="EEC15372.1"/>
    </source>
</evidence>
<organism>
    <name type="scientific">Ixodes scapularis</name>
    <name type="common">Black-legged tick</name>
    <name type="synonym">Deer tick</name>
    <dbReference type="NCBI Taxonomy" id="6945"/>
    <lineage>
        <taxon>Eukaryota</taxon>
        <taxon>Metazoa</taxon>
        <taxon>Ecdysozoa</taxon>
        <taxon>Arthropoda</taxon>
        <taxon>Chelicerata</taxon>
        <taxon>Arachnida</taxon>
        <taxon>Acari</taxon>
        <taxon>Parasitiformes</taxon>
        <taxon>Ixodida</taxon>
        <taxon>Ixodoidea</taxon>
        <taxon>Ixodidae</taxon>
        <taxon>Ixodinae</taxon>
        <taxon>Ixodes</taxon>
    </lineage>
</organism>
<dbReference type="VEuPathDB" id="VectorBase:ISCP_007009"/>
<sequence length="130" mass="14794">MAWPEAIPAGDLLAACNTILPVCFVEALQTGSRRKYRRLGDVLIGTFGLSSKPPEYVLSHVEVPVAIYWSKGDWFAVEEDVARLRDRLSNVVAYYQVPDEQFTHYDFSWGISAEPILFRQMMSVMAKYQT</sequence>
<proteinExistence type="predicted"/>
<dbReference type="EnsemblMetazoa" id="ISCW011711-RA">
    <property type="protein sequence ID" value="ISCW011711-PA"/>
    <property type="gene ID" value="ISCW011711"/>
</dbReference>
<reference evidence="2" key="2">
    <citation type="submission" date="2020-05" db="UniProtKB">
        <authorList>
            <consortium name="EnsemblMetazoa"/>
        </authorList>
    </citation>
    <scope>IDENTIFICATION</scope>
    <source>
        <strain evidence="2">wikel</strain>
    </source>
</reference>
<name>B7Q950_IXOSC</name>
<evidence type="ECO:0000313" key="3">
    <source>
        <dbReference type="Proteomes" id="UP000001555"/>
    </source>
</evidence>
<dbReference type="OrthoDB" id="6434424at2759"/>
<accession>B7Q950</accession>